<dbReference type="AlphaFoldDB" id="A0A2P2M177"/>
<protein>
    <submittedName>
        <fullName evidence="1">Uncharacterized protein</fullName>
    </submittedName>
</protein>
<dbReference type="EMBL" id="GGEC01043495">
    <property type="protein sequence ID" value="MBX23979.1"/>
    <property type="molecule type" value="Transcribed_RNA"/>
</dbReference>
<name>A0A2P2M177_RHIMU</name>
<sequence length="27" mass="2985">MFGIHCGHGGFAMMIHSGILPLELHFM</sequence>
<reference evidence="1" key="1">
    <citation type="submission" date="2018-02" db="EMBL/GenBank/DDBJ databases">
        <title>Rhizophora mucronata_Transcriptome.</title>
        <authorList>
            <person name="Meera S.P."/>
            <person name="Sreeshan A."/>
            <person name="Augustine A."/>
        </authorList>
    </citation>
    <scope>NUCLEOTIDE SEQUENCE</scope>
    <source>
        <tissue evidence="1">Leaf</tissue>
    </source>
</reference>
<proteinExistence type="predicted"/>
<organism evidence="1">
    <name type="scientific">Rhizophora mucronata</name>
    <name type="common">Asiatic mangrove</name>
    <dbReference type="NCBI Taxonomy" id="61149"/>
    <lineage>
        <taxon>Eukaryota</taxon>
        <taxon>Viridiplantae</taxon>
        <taxon>Streptophyta</taxon>
        <taxon>Embryophyta</taxon>
        <taxon>Tracheophyta</taxon>
        <taxon>Spermatophyta</taxon>
        <taxon>Magnoliopsida</taxon>
        <taxon>eudicotyledons</taxon>
        <taxon>Gunneridae</taxon>
        <taxon>Pentapetalae</taxon>
        <taxon>rosids</taxon>
        <taxon>fabids</taxon>
        <taxon>Malpighiales</taxon>
        <taxon>Rhizophoraceae</taxon>
        <taxon>Rhizophora</taxon>
    </lineage>
</organism>
<accession>A0A2P2M177</accession>
<evidence type="ECO:0000313" key="1">
    <source>
        <dbReference type="EMBL" id="MBX23979.1"/>
    </source>
</evidence>